<name>S9R9J8_SCHOY</name>
<evidence type="ECO:0000313" key="2">
    <source>
        <dbReference type="EMBL" id="EPX74845.1"/>
    </source>
</evidence>
<dbReference type="Proteomes" id="UP000016088">
    <property type="component" value="Unassembled WGS sequence"/>
</dbReference>
<dbReference type="RefSeq" id="XP_013017856.1">
    <property type="nucleotide sequence ID" value="XM_013162402.1"/>
</dbReference>
<evidence type="ECO:0000313" key="3">
    <source>
        <dbReference type="Proteomes" id="UP000016088"/>
    </source>
</evidence>
<evidence type="ECO:0000256" key="1">
    <source>
        <dbReference type="SAM" id="Phobius"/>
    </source>
</evidence>
<dbReference type="EMBL" id="KE503206">
    <property type="protein sequence ID" value="EPX74845.1"/>
    <property type="molecule type" value="Genomic_DNA"/>
</dbReference>
<dbReference type="GeneID" id="25033903"/>
<keyword evidence="1" id="KW-1133">Transmembrane helix</keyword>
<proteinExistence type="predicted"/>
<reference evidence="2 3" key="1">
    <citation type="journal article" date="2011" name="Science">
        <title>Comparative functional genomics of the fission yeasts.</title>
        <authorList>
            <person name="Rhind N."/>
            <person name="Chen Z."/>
            <person name="Yassour M."/>
            <person name="Thompson D.A."/>
            <person name="Haas B.J."/>
            <person name="Habib N."/>
            <person name="Wapinski I."/>
            <person name="Roy S."/>
            <person name="Lin M.F."/>
            <person name="Heiman D.I."/>
            <person name="Young S.K."/>
            <person name="Furuya K."/>
            <person name="Guo Y."/>
            <person name="Pidoux A."/>
            <person name="Chen H.M."/>
            <person name="Robbertse B."/>
            <person name="Goldberg J.M."/>
            <person name="Aoki K."/>
            <person name="Bayne E.H."/>
            <person name="Berlin A.M."/>
            <person name="Desjardins C.A."/>
            <person name="Dobbs E."/>
            <person name="Dukaj L."/>
            <person name="Fan L."/>
            <person name="FitzGerald M.G."/>
            <person name="French C."/>
            <person name="Gujja S."/>
            <person name="Hansen K."/>
            <person name="Keifenheim D."/>
            <person name="Levin J.Z."/>
            <person name="Mosher R.A."/>
            <person name="Mueller C.A."/>
            <person name="Pfiffner J."/>
            <person name="Priest M."/>
            <person name="Russ C."/>
            <person name="Smialowska A."/>
            <person name="Swoboda P."/>
            <person name="Sykes S.M."/>
            <person name="Vaughn M."/>
            <person name="Vengrova S."/>
            <person name="Yoder R."/>
            <person name="Zeng Q."/>
            <person name="Allshire R."/>
            <person name="Baulcombe D."/>
            <person name="Birren B.W."/>
            <person name="Brown W."/>
            <person name="Ekwall K."/>
            <person name="Kellis M."/>
            <person name="Leatherwood J."/>
            <person name="Levin H."/>
            <person name="Margalit H."/>
            <person name="Martienssen R."/>
            <person name="Nieduszynski C.A."/>
            <person name="Spatafora J.W."/>
            <person name="Friedman N."/>
            <person name="Dalgaard J.Z."/>
            <person name="Baumann P."/>
            <person name="Niki H."/>
            <person name="Regev A."/>
            <person name="Nusbaum C."/>
        </authorList>
    </citation>
    <scope>NUCLEOTIDE SEQUENCE [LARGE SCALE GENOMIC DNA]</scope>
    <source>
        <strain evidence="3">yFS286</strain>
    </source>
</reference>
<dbReference type="VEuPathDB" id="FungiDB:SOCG_05265"/>
<gene>
    <name evidence="2" type="ORF">SOCG_05265</name>
</gene>
<feature type="transmembrane region" description="Helical" evidence="1">
    <location>
        <begin position="29"/>
        <end position="50"/>
    </location>
</feature>
<keyword evidence="1" id="KW-0472">Membrane</keyword>
<keyword evidence="3" id="KW-1185">Reference proteome</keyword>
<dbReference type="AlphaFoldDB" id="S9R9J8"/>
<keyword evidence="1" id="KW-0812">Transmembrane</keyword>
<dbReference type="HOGENOM" id="CLU_2741485_0_0_1"/>
<protein>
    <submittedName>
        <fullName evidence="2">Uncharacterized protein</fullName>
    </submittedName>
</protein>
<sequence length="71" mass="8513">MHSSKLLISTLLNVNTSEARQTRNMYGFNEFYIHIICIINKPLIMALFFLTTLQERFLYELHEHRFPLQIV</sequence>
<organism evidence="2 3">
    <name type="scientific">Schizosaccharomyces octosporus (strain yFS286)</name>
    <name type="common">Fission yeast</name>
    <name type="synonym">Octosporomyces octosporus</name>
    <dbReference type="NCBI Taxonomy" id="483514"/>
    <lineage>
        <taxon>Eukaryota</taxon>
        <taxon>Fungi</taxon>
        <taxon>Dikarya</taxon>
        <taxon>Ascomycota</taxon>
        <taxon>Taphrinomycotina</taxon>
        <taxon>Schizosaccharomycetes</taxon>
        <taxon>Schizosaccharomycetales</taxon>
        <taxon>Schizosaccharomycetaceae</taxon>
        <taxon>Schizosaccharomyces</taxon>
    </lineage>
</organism>
<accession>S9R9J8</accession>